<name>S9U558_9TRYP</name>
<keyword evidence="8" id="KW-0862">Zinc</keyword>
<dbReference type="GO" id="GO:0008270">
    <property type="term" value="F:zinc ion binding"/>
    <property type="evidence" value="ECO:0007669"/>
    <property type="project" value="UniProtKB-KW"/>
</dbReference>
<evidence type="ECO:0000256" key="4">
    <source>
        <dbReference type="ARBA" id="ARBA00022490"/>
    </source>
</evidence>
<keyword evidence="6 10" id="KW-0863">Zinc-finger</keyword>
<evidence type="ECO:0000313" key="13">
    <source>
        <dbReference type="Proteomes" id="UP000015354"/>
    </source>
</evidence>
<evidence type="ECO:0000256" key="2">
    <source>
        <dbReference type="ARBA" id="ARBA00004496"/>
    </source>
</evidence>
<dbReference type="OrthoDB" id="8962942at2759"/>
<comment type="caution">
    <text evidence="12">The sequence shown here is derived from an EMBL/GenBank/DDBJ whole genome shotgun (WGS) entry which is preliminary data.</text>
</comment>
<feature type="domain" description="RING-type" evidence="11">
    <location>
        <begin position="49"/>
        <end position="93"/>
    </location>
</feature>
<dbReference type="Pfam" id="PF12678">
    <property type="entry name" value="zf-rbx1"/>
    <property type="match status" value="1"/>
</dbReference>
<comment type="subcellular location">
    <subcellularLocation>
        <location evidence="2">Cytoplasm</location>
    </subcellularLocation>
    <subcellularLocation>
        <location evidence="1">Nucleus</location>
    </subcellularLocation>
</comment>
<sequence length="102" mass="11325">MSDVNNVSTAASGGEEVFSVVSFTPVFESSWLREASLCSICRNEVEGPCVECQSSASQTTSECPVSWGECGHSFHAHCIQRWLKTRKVCPLDNQPWHDKTSW</sequence>
<evidence type="ECO:0000256" key="5">
    <source>
        <dbReference type="ARBA" id="ARBA00022723"/>
    </source>
</evidence>
<dbReference type="SUPFAM" id="SSF57850">
    <property type="entry name" value="RING/U-box"/>
    <property type="match status" value="1"/>
</dbReference>
<dbReference type="EMBL" id="ATMH01007393">
    <property type="protein sequence ID" value="EPY23909.1"/>
    <property type="molecule type" value="Genomic_DNA"/>
</dbReference>
<dbReference type="GO" id="GO:0005634">
    <property type="term" value="C:nucleus"/>
    <property type="evidence" value="ECO:0007669"/>
    <property type="project" value="UniProtKB-SubCell"/>
</dbReference>
<dbReference type="Proteomes" id="UP000015354">
    <property type="component" value="Unassembled WGS sequence"/>
</dbReference>
<protein>
    <submittedName>
        <fullName evidence="12">RING-box protein 1</fullName>
    </submittedName>
</protein>
<evidence type="ECO:0000259" key="11">
    <source>
        <dbReference type="PROSITE" id="PS50089"/>
    </source>
</evidence>
<keyword evidence="9" id="KW-0539">Nucleus</keyword>
<keyword evidence="7" id="KW-0833">Ubl conjugation pathway</keyword>
<proteinExistence type="predicted"/>
<evidence type="ECO:0000256" key="1">
    <source>
        <dbReference type="ARBA" id="ARBA00004123"/>
    </source>
</evidence>
<keyword evidence="13" id="KW-1185">Reference proteome</keyword>
<dbReference type="AlphaFoldDB" id="S9U558"/>
<gene>
    <name evidence="12" type="ORF">STCU_07393</name>
</gene>
<evidence type="ECO:0000256" key="9">
    <source>
        <dbReference type="ARBA" id="ARBA00023242"/>
    </source>
</evidence>
<evidence type="ECO:0000256" key="8">
    <source>
        <dbReference type="ARBA" id="ARBA00022833"/>
    </source>
</evidence>
<evidence type="ECO:0000256" key="7">
    <source>
        <dbReference type="ARBA" id="ARBA00022786"/>
    </source>
</evidence>
<dbReference type="InterPro" id="IPR001841">
    <property type="entry name" value="Znf_RING"/>
</dbReference>
<dbReference type="PANTHER" id="PTHR11210">
    <property type="entry name" value="RING BOX"/>
    <property type="match status" value="1"/>
</dbReference>
<comment type="pathway">
    <text evidence="3">Protein modification; protein ubiquitination.</text>
</comment>
<evidence type="ECO:0000313" key="12">
    <source>
        <dbReference type="EMBL" id="EPY23909.1"/>
    </source>
</evidence>
<dbReference type="PROSITE" id="PS50089">
    <property type="entry name" value="ZF_RING_2"/>
    <property type="match status" value="1"/>
</dbReference>
<accession>S9U558</accession>
<reference evidence="12 13" key="1">
    <citation type="journal article" date="2013" name="PLoS ONE">
        <title>Predicting the Proteins of Angomonas deanei, Strigomonas culicis and Their Respective Endosymbionts Reveals New Aspects of the Trypanosomatidae Family.</title>
        <authorList>
            <person name="Motta M.C."/>
            <person name="Martins A.C."/>
            <person name="de Souza S.S."/>
            <person name="Catta-Preta C.M."/>
            <person name="Silva R."/>
            <person name="Klein C.C."/>
            <person name="de Almeida L.G."/>
            <person name="de Lima Cunha O."/>
            <person name="Ciapina L.P."/>
            <person name="Brocchi M."/>
            <person name="Colabardini A.C."/>
            <person name="de Araujo Lima B."/>
            <person name="Machado C.R."/>
            <person name="de Almeida Soares C.M."/>
            <person name="Probst C.M."/>
            <person name="de Menezes C.B."/>
            <person name="Thompson C.E."/>
            <person name="Bartholomeu D.C."/>
            <person name="Gradia D.F."/>
            <person name="Pavoni D.P."/>
            <person name="Grisard E.C."/>
            <person name="Fantinatti-Garboggini F."/>
            <person name="Marchini F.K."/>
            <person name="Rodrigues-Luiz G.F."/>
            <person name="Wagner G."/>
            <person name="Goldman G.H."/>
            <person name="Fietto J.L."/>
            <person name="Elias M.C."/>
            <person name="Goldman M.H."/>
            <person name="Sagot M.F."/>
            <person name="Pereira M."/>
            <person name="Stoco P.H."/>
            <person name="de Mendonca-Neto R.P."/>
            <person name="Teixeira S.M."/>
            <person name="Maciel T.E."/>
            <person name="de Oliveira Mendes T.A."/>
            <person name="Urmenyi T.P."/>
            <person name="de Souza W."/>
            <person name="Schenkman S."/>
            <person name="de Vasconcelos A.T."/>
        </authorList>
    </citation>
    <scope>NUCLEOTIDE SEQUENCE [LARGE SCALE GENOMIC DNA]</scope>
</reference>
<organism evidence="12 13">
    <name type="scientific">Strigomonas culicis</name>
    <dbReference type="NCBI Taxonomy" id="28005"/>
    <lineage>
        <taxon>Eukaryota</taxon>
        <taxon>Discoba</taxon>
        <taxon>Euglenozoa</taxon>
        <taxon>Kinetoplastea</taxon>
        <taxon>Metakinetoplastina</taxon>
        <taxon>Trypanosomatida</taxon>
        <taxon>Trypanosomatidae</taxon>
        <taxon>Strigomonadinae</taxon>
        <taxon>Strigomonas</taxon>
    </lineage>
</organism>
<keyword evidence="5" id="KW-0479">Metal-binding</keyword>
<dbReference type="Gene3D" id="3.30.40.10">
    <property type="entry name" value="Zinc/RING finger domain, C3HC4 (zinc finger)"/>
    <property type="match status" value="1"/>
</dbReference>
<evidence type="ECO:0000256" key="6">
    <source>
        <dbReference type="ARBA" id="ARBA00022771"/>
    </source>
</evidence>
<dbReference type="InterPro" id="IPR051031">
    <property type="entry name" value="RING-box_E3_Ubiquitin_Ligase"/>
</dbReference>
<dbReference type="GO" id="GO:0005737">
    <property type="term" value="C:cytoplasm"/>
    <property type="evidence" value="ECO:0007669"/>
    <property type="project" value="UniProtKB-SubCell"/>
</dbReference>
<dbReference type="InterPro" id="IPR024766">
    <property type="entry name" value="Znf_RING_H2"/>
</dbReference>
<evidence type="ECO:0000256" key="3">
    <source>
        <dbReference type="ARBA" id="ARBA00004906"/>
    </source>
</evidence>
<dbReference type="InterPro" id="IPR013083">
    <property type="entry name" value="Znf_RING/FYVE/PHD"/>
</dbReference>
<keyword evidence="4" id="KW-0963">Cytoplasm</keyword>
<evidence type="ECO:0000256" key="10">
    <source>
        <dbReference type="PROSITE-ProRule" id="PRU00175"/>
    </source>
</evidence>